<reference evidence="2 3" key="1">
    <citation type="submission" date="2016-03" db="EMBL/GenBank/DDBJ databases">
        <title>EvidentialGene: Evidence-directed Construction of Genes on Genomes.</title>
        <authorList>
            <person name="Gilbert D.G."/>
            <person name="Choi J.-H."/>
            <person name="Mockaitis K."/>
            <person name="Colbourne J."/>
            <person name="Pfrender M."/>
        </authorList>
    </citation>
    <scope>NUCLEOTIDE SEQUENCE [LARGE SCALE GENOMIC DNA]</scope>
    <source>
        <strain evidence="2 3">Xinb3</strain>
        <tissue evidence="2">Complete organism</tissue>
    </source>
</reference>
<name>A0A0P5ZYL8_9CRUS</name>
<sequence>MLPVFLIPSNLLFLKMKFLIVAATLLVASASASVLRAKGLTDCGPGGAPISFSGELITQTAPVVGRMFMDLTTTTLVDATVEANLQVRKVTTRVADNYEVPCLNGISGTCTVEFCSALTTYPDAVCTLFPADVPCSCPLAAAVYANPSAYITFTSEWLAIEGGVNGDYITRTEIVSNLGTPEETILGCLLLEYALVAV</sequence>
<evidence type="ECO:0000313" key="2">
    <source>
        <dbReference type="EMBL" id="KZS16911.1"/>
    </source>
</evidence>
<dbReference type="AlphaFoldDB" id="A0A0P5ZYL8"/>
<keyword evidence="1" id="KW-0732">Signal</keyword>
<proteinExistence type="predicted"/>
<dbReference type="InterPro" id="IPR036846">
    <property type="entry name" value="GM2-AP_sf"/>
</dbReference>
<dbReference type="EMBL" id="LRGB01000687">
    <property type="protein sequence ID" value="KZS16911.1"/>
    <property type="molecule type" value="Genomic_DNA"/>
</dbReference>
<dbReference type="InterPro" id="IPR028996">
    <property type="entry name" value="GM2-AP"/>
</dbReference>
<comment type="caution">
    <text evidence="2">The sequence shown here is derived from an EMBL/GenBank/DDBJ whole genome shotgun (WGS) entry which is preliminary data.</text>
</comment>
<dbReference type="OrthoDB" id="6357116at2759"/>
<dbReference type="SUPFAM" id="SSF63707">
    <property type="entry name" value="Ganglioside M2 (gm2) activator"/>
    <property type="match status" value="1"/>
</dbReference>
<keyword evidence="3" id="KW-1185">Reference proteome</keyword>
<accession>A0A0P5ZYL8</accession>
<dbReference type="GO" id="GO:0008047">
    <property type="term" value="F:enzyme activator activity"/>
    <property type="evidence" value="ECO:0007669"/>
    <property type="project" value="InterPro"/>
</dbReference>
<dbReference type="GO" id="GO:0009898">
    <property type="term" value="C:cytoplasmic side of plasma membrane"/>
    <property type="evidence" value="ECO:0007669"/>
    <property type="project" value="TreeGrafter"/>
</dbReference>
<evidence type="ECO:0000256" key="1">
    <source>
        <dbReference type="ARBA" id="ARBA00022729"/>
    </source>
</evidence>
<protein>
    <submittedName>
        <fullName evidence="2">Uncharacterized protein</fullName>
    </submittedName>
</protein>
<organism evidence="2 3">
    <name type="scientific">Daphnia magna</name>
    <dbReference type="NCBI Taxonomy" id="35525"/>
    <lineage>
        <taxon>Eukaryota</taxon>
        <taxon>Metazoa</taxon>
        <taxon>Ecdysozoa</taxon>
        <taxon>Arthropoda</taxon>
        <taxon>Crustacea</taxon>
        <taxon>Branchiopoda</taxon>
        <taxon>Diplostraca</taxon>
        <taxon>Cladocera</taxon>
        <taxon>Anomopoda</taxon>
        <taxon>Daphniidae</taxon>
        <taxon>Daphnia</taxon>
    </lineage>
</organism>
<dbReference type="Proteomes" id="UP000076858">
    <property type="component" value="Unassembled WGS sequence"/>
</dbReference>
<dbReference type="GO" id="GO:0006689">
    <property type="term" value="P:ganglioside catabolic process"/>
    <property type="evidence" value="ECO:0007669"/>
    <property type="project" value="InterPro"/>
</dbReference>
<dbReference type="PANTHER" id="PTHR17357">
    <property type="entry name" value="GM2 GANGLIOSIDE ACTIVATOR PROTEIN"/>
    <property type="match status" value="1"/>
</dbReference>
<dbReference type="PANTHER" id="PTHR17357:SF0">
    <property type="entry name" value="GANGLIOSIDE GM2 ACTIVATOR"/>
    <property type="match status" value="1"/>
</dbReference>
<evidence type="ECO:0000313" key="3">
    <source>
        <dbReference type="Proteomes" id="UP000076858"/>
    </source>
</evidence>
<dbReference type="Gene3D" id="2.70.220.10">
    <property type="entry name" value="Ganglioside GM2 activator"/>
    <property type="match status" value="1"/>
</dbReference>
<gene>
    <name evidence="2" type="ORF">APZ42_017543</name>
</gene>
<dbReference type="GO" id="GO:0005319">
    <property type="term" value="F:lipid transporter activity"/>
    <property type="evidence" value="ECO:0007669"/>
    <property type="project" value="TreeGrafter"/>
</dbReference>